<dbReference type="GO" id="GO:0007165">
    <property type="term" value="P:signal transduction"/>
    <property type="evidence" value="ECO:0007669"/>
    <property type="project" value="InterPro"/>
</dbReference>
<dbReference type="Proteomes" id="UP000235116">
    <property type="component" value="Chromosome"/>
</dbReference>
<dbReference type="Gene3D" id="3.40.50.10140">
    <property type="entry name" value="Toll/interleukin-1 receptor homology (TIR) domain"/>
    <property type="match status" value="1"/>
</dbReference>
<feature type="domain" description="TIR" evidence="1">
    <location>
        <begin position="111"/>
        <end position="252"/>
    </location>
</feature>
<proteinExistence type="predicted"/>
<dbReference type="RefSeq" id="WP_101894311.1">
    <property type="nucleotide sequence ID" value="NZ_CP022684.1"/>
</dbReference>
<evidence type="ECO:0000259" key="1">
    <source>
        <dbReference type="PROSITE" id="PS50104"/>
    </source>
</evidence>
<dbReference type="InterPro" id="IPR000157">
    <property type="entry name" value="TIR_dom"/>
</dbReference>
<dbReference type="AlphaFoldDB" id="A0A2K9LKZ0"/>
<dbReference type="InterPro" id="IPR035897">
    <property type="entry name" value="Toll_tir_struct_dom_sf"/>
</dbReference>
<dbReference type="KEGG" id="kak:Kalk_11070"/>
<dbReference type="PROSITE" id="PS50104">
    <property type="entry name" value="TIR"/>
    <property type="match status" value="1"/>
</dbReference>
<dbReference type="SUPFAM" id="SSF52200">
    <property type="entry name" value="Toll/Interleukin receptor TIR domain"/>
    <property type="match status" value="1"/>
</dbReference>
<evidence type="ECO:0000313" key="3">
    <source>
        <dbReference type="Proteomes" id="UP000235116"/>
    </source>
</evidence>
<evidence type="ECO:0000313" key="2">
    <source>
        <dbReference type="EMBL" id="AUM12930.1"/>
    </source>
</evidence>
<protein>
    <recommendedName>
        <fullName evidence="1">TIR domain-containing protein</fullName>
    </recommendedName>
</protein>
<keyword evidence="3" id="KW-1185">Reference proteome</keyword>
<organism evidence="2 3">
    <name type="scientific">Ketobacter alkanivorans</name>
    <dbReference type="NCBI Taxonomy" id="1917421"/>
    <lineage>
        <taxon>Bacteria</taxon>
        <taxon>Pseudomonadati</taxon>
        <taxon>Pseudomonadota</taxon>
        <taxon>Gammaproteobacteria</taxon>
        <taxon>Pseudomonadales</taxon>
        <taxon>Ketobacteraceae</taxon>
        <taxon>Ketobacter</taxon>
    </lineage>
</organism>
<sequence length="252" mass="28238">MTGPVEDAYSYIVTKLAGSSIFCDPVLWENHASFTCLGGDKCGLALTGGEDGTGFISLVFDNASEFTIHSFTEYVRKQLISIDFISKLDEKKLLSTNEAVRKTNVRTYDRDTSHVFICYNSLDRESVSHIARELETRNLNVWYDKRMTAGDAVVDTLNEKIRSSSVVLVLLGTHGFGKWQAHEVNQIIQVAIENGVRVVPGLLPNFKESDLPLVLKSYNYVSFSDLSYNAFDKIAEATRIGVRSEYEIEQEV</sequence>
<dbReference type="EMBL" id="CP022684">
    <property type="protein sequence ID" value="AUM12930.1"/>
    <property type="molecule type" value="Genomic_DNA"/>
</dbReference>
<gene>
    <name evidence="2" type="ORF">Kalk_11070</name>
</gene>
<accession>A0A2K9LKZ0</accession>
<dbReference type="OrthoDB" id="498873at2"/>
<name>A0A2K9LKZ0_9GAMM</name>
<dbReference type="Pfam" id="PF13676">
    <property type="entry name" value="TIR_2"/>
    <property type="match status" value="1"/>
</dbReference>
<reference evidence="3" key="1">
    <citation type="submission" date="2017-08" db="EMBL/GenBank/DDBJ databases">
        <title>Direct submision.</title>
        <authorList>
            <person name="Kim S.-J."/>
            <person name="Rhee S.-K."/>
        </authorList>
    </citation>
    <scope>NUCLEOTIDE SEQUENCE [LARGE SCALE GENOMIC DNA]</scope>
    <source>
        <strain evidence="3">GI5</strain>
    </source>
</reference>